<evidence type="ECO:0000313" key="2">
    <source>
        <dbReference type="Proteomes" id="UP000821837"/>
    </source>
</evidence>
<organism evidence="1 2">
    <name type="scientific">Rhipicephalus sanguineus</name>
    <name type="common">Brown dog tick</name>
    <name type="synonym">Ixodes sanguineus</name>
    <dbReference type="NCBI Taxonomy" id="34632"/>
    <lineage>
        <taxon>Eukaryota</taxon>
        <taxon>Metazoa</taxon>
        <taxon>Ecdysozoa</taxon>
        <taxon>Arthropoda</taxon>
        <taxon>Chelicerata</taxon>
        <taxon>Arachnida</taxon>
        <taxon>Acari</taxon>
        <taxon>Parasitiformes</taxon>
        <taxon>Ixodida</taxon>
        <taxon>Ixodoidea</taxon>
        <taxon>Ixodidae</taxon>
        <taxon>Rhipicephalinae</taxon>
        <taxon>Rhipicephalus</taxon>
        <taxon>Rhipicephalus</taxon>
    </lineage>
</organism>
<sequence>MTGWLCGAVPRPLAFLRAVRCEESSQAALLGRSAPGDGFSAKAVSPKARPADERTAVRRGVVRTRTCTRRAT</sequence>
<dbReference type="AlphaFoldDB" id="A0A9D4PWP6"/>
<reference evidence="1" key="2">
    <citation type="submission" date="2021-09" db="EMBL/GenBank/DDBJ databases">
        <authorList>
            <person name="Jia N."/>
            <person name="Wang J."/>
            <person name="Shi W."/>
            <person name="Du L."/>
            <person name="Sun Y."/>
            <person name="Zhan W."/>
            <person name="Jiang J."/>
            <person name="Wang Q."/>
            <person name="Zhang B."/>
            <person name="Ji P."/>
            <person name="Sakyi L.B."/>
            <person name="Cui X."/>
            <person name="Yuan T."/>
            <person name="Jiang B."/>
            <person name="Yang W."/>
            <person name="Lam T.T.-Y."/>
            <person name="Chang Q."/>
            <person name="Ding S."/>
            <person name="Wang X."/>
            <person name="Zhu J."/>
            <person name="Ruan X."/>
            <person name="Zhao L."/>
            <person name="Wei J."/>
            <person name="Que T."/>
            <person name="Du C."/>
            <person name="Cheng J."/>
            <person name="Dai P."/>
            <person name="Han X."/>
            <person name="Huang E."/>
            <person name="Gao Y."/>
            <person name="Liu J."/>
            <person name="Shao H."/>
            <person name="Ye R."/>
            <person name="Li L."/>
            <person name="Wei W."/>
            <person name="Wang X."/>
            <person name="Wang C."/>
            <person name="Huo Q."/>
            <person name="Li W."/>
            <person name="Guo W."/>
            <person name="Chen H."/>
            <person name="Chen S."/>
            <person name="Zhou L."/>
            <person name="Zhou L."/>
            <person name="Ni X."/>
            <person name="Tian J."/>
            <person name="Zhou Y."/>
            <person name="Sheng Y."/>
            <person name="Liu T."/>
            <person name="Pan Y."/>
            <person name="Xia L."/>
            <person name="Li J."/>
            <person name="Zhao F."/>
            <person name="Cao W."/>
        </authorList>
    </citation>
    <scope>NUCLEOTIDE SEQUENCE</scope>
    <source>
        <strain evidence="1">Rsan-2018</strain>
        <tissue evidence="1">Larvae</tissue>
    </source>
</reference>
<comment type="caution">
    <text evidence="1">The sequence shown here is derived from an EMBL/GenBank/DDBJ whole genome shotgun (WGS) entry which is preliminary data.</text>
</comment>
<reference evidence="1" key="1">
    <citation type="journal article" date="2020" name="Cell">
        <title>Large-Scale Comparative Analyses of Tick Genomes Elucidate Their Genetic Diversity and Vector Capacities.</title>
        <authorList>
            <consortium name="Tick Genome and Microbiome Consortium (TIGMIC)"/>
            <person name="Jia N."/>
            <person name="Wang J."/>
            <person name="Shi W."/>
            <person name="Du L."/>
            <person name="Sun Y."/>
            <person name="Zhan W."/>
            <person name="Jiang J.F."/>
            <person name="Wang Q."/>
            <person name="Zhang B."/>
            <person name="Ji P."/>
            <person name="Bell-Sakyi L."/>
            <person name="Cui X.M."/>
            <person name="Yuan T.T."/>
            <person name="Jiang B.G."/>
            <person name="Yang W.F."/>
            <person name="Lam T.T."/>
            <person name="Chang Q.C."/>
            <person name="Ding S.J."/>
            <person name="Wang X.J."/>
            <person name="Zhu J.G."/>
            <person name="Ruan X.D."/>
            <person name="Zhao L."/>
            <person name="Wei J.T."/>
            <person name="Ye R.Z."/>
            <person name="Que T.C."/>
            <person name="Du C.H."/>
            <person name="Zhou Y.H."/>
            <person name="Cheng J.X."/>
            <person name="Dai P.F."/>
            <person name="Guo W.B."/>
            <person name="Han X.H."/>
            <person name="Huang E.J."/>
            <person name="Li L.F."/>
            <person name="Wei W."/>
            <person name="Gao Y.C."/>
            <person name="Liu J.Z."/>
            <person name="Shao H.Z."/>
            <person name="Wang X."/>
            <person name="Wang C.C."/>
            <person name="Yang T.C."/>
            <person name="Huo Q.B."/>
            <person name="Li W."/>
            <person name="Chen H.Y."/>
            <person name="Chen S.E."/>
            <person name="Zhou L.G."/>
            <person name="Ni X.B."/>
            <person name="Tian J.H."/>
            <person name="Sheng Y."/>
            <person name="Liu T."/>
            <person name="Pan Y.S."/>
            <person name="Xia L.Y."/>
            <person name="Li J."/>
            <person name="Zhao F."/>
            <person name="Cao W.C."/>
        </authorList>
    </citation>
    <scope>NUCLEOTIDE SEQUENCE</scope>
    <source>
        <strain evidence="1">Rsan-2018</strain>
    </source>
</reference>
<dbReference type="EMBL" id="JABSTV010001250">
    <property type="protein sequence ID" value="KAH7956522.1"/>
    <property type="molecule type" value="Genomic_DNA"/>
</dbReference>
<proteinExistence type="predicted"/>
<protein>
    <submittedName>
        <fullName evidence="1">Uncharacterized protein</fullName>
    </submittedName>
</protein>
<gene>
    <name evidence="1" type="ORF">HPB52_010163</name>
</gene>
<evidence type="ECO:0000313" key="1">
    <source>
        <dbReference type="EMBL" id="KAH7956522.1"/>
    </source>
</evidence>
<keyword evidence="2" id="KW-1185">Reference proteome</keyword>
<dbReference type="Proteomes" id="UP000821837">
    <property type="component" value="Unassembled WGS sequence"/>
</dbReference>
<accession>A0A9D4PWP6</accession>
<name>A0A9D4PWP6_RHISA</name>